<dbReference type="GO" id="GO:0046983">
    <property type="term" value="F:protein dimerization activity"/>
    <property type="evidence" value="ECO:0007669"/>
    <property type="project" value="InterPro"/>
</dbReference>
<feature type="transmembrane region" description="Helical" evidence="9">
    <location>
        <begin position="21"/>
        <end position="41"/>
    </location>
</feature>
<keyword evidence="9" id="KW-0472">Membrane</keyword>
<evidence type="ECO:0000256" key="1">
    <source>
        <dbReference type="ARBA" id="ARBA00000085"/>
    </source>
</evidence>
<dbReference type="Proteomes" id="UP000630097">
    <property type="component" value="Unassembled WGS sequence"/>
</dbReference>
<evidence type="ECO:0000256" key="7">
    <source>
        <dbReference type="ARBA" id="ARBA00022840"/>
    </source>
</evidence>
<protein>
    <recommendedName>
        <fullName evidence="2">histidine kinase</fullName>
        <ecNumber evidence="2">2.7.13.3</ecNumber>
    </recommendedName>
</protein>
<evidence type="ECO:0000259" key="10">
    <source>
        <dbReference type="Pfam" id="PF07730"/>
    </source>
</evidence>
<keyword evidence="12" id="KW-1185">Reference proteome</keyword>
<keyword evidence="5" id="KW-0547">Nucleotide-binding</keyword>
<dbReference type="CDD" id="cd16917">
    <property type="entry name" value="HATPase_UhpB-NarQ-NarX-like"/>
    <property type="match status" value="1"/>
</dbReference>
<keyword evidence="9" id="KW-0812">Transmembrane</keyword>
<dbReference type="AlphaFoldDB" id="A0A8J3LWT7"/>
<name>A0A8J3LWT7_9ACTN</name>
<dbReference type="InterPro" id="IPR011712">
    <property type="entry name" value="Sig_transdc_His_kin_sub3_dim/P"/>
</dbReference>
<dbReference type="GO" id="GO:0005524">
    <property type="term" value="F:ATP binding"/>
    <property type="evidence" value="ECO:0007669"/>
    <property type="project" value="UniProtKB-KW"/>
</dbReference>
<dbReference type="PANTHER" id="PTHR24421">
    <property type="entry name" value="NITRATE/NITRITE SENSOR PROTEIN NARX-RELATED"/>
    <property type="match status" value="1"/>
</dbReference>
<accession>A0A8J3LWT7</accession>
<dbReference type="Pfam" id="PF07730">
    <property type="entry name" value="HisKA_3"/>
    <property type="match status" value="1"/>
</dbReference>
<dbReference type="GO" id="GO:0016020">
    <property type="term" value="C:membrane"/>
    <property type="evidence" value="ECO:0007669"/>
    <property type="project" value="InterPro"/>
</dbReference>
<comment type="caution">
    <text evidence="11">The sequence shown here is derived from an EMBL/GenBank/DDBJ whole genome shotgun (WGS) entry which is preliminary data.</text>
</comment>
<keyword evidence="3" id="KW-0597">Phosphoprotein</keyword>
<keyword evidence="9" id="KW-1133">Transmembrane helix</keyword>
<feature type="transmembrane region" description="Helical" evidence="9">
    <location>
        <begin position="141"/>
        <end position="158"/>
    </location>
</feature>
<evidence type="ECO:0000256" key="2">
    <source>
        <dbReference type="ARBA" id="ARBA00012438"/>
    </source>
</evidence>
<dbReference type="SUPFAM" id="SSF55874">
    <property type="entry name" value="ATPase domain of HSP90 chaperone/DNA topoisomerase II/histidine kinase"/>
    <property type="match status" value="1"/>
</dbReference>
<evidence type="ECO:0000313" key="11">
    <source>
        <dbReference type="EMBL" id="GIG77938.1"/>
    </source>
</evidence>
<feature type="transmembrane region" description="Helical" evidence="9">
    <location>
        <begin position="115"/>
        <end position="134"/>
    </location>
</feature>
<dbReference type="Gene3D" id="3.30.565.10">
    <property type="entry name" value="Histidine kinase-like ATPase, C-terminal domain"/>
    <property type="match status" value="1"/>
</dbReference>
<proteinExistence type="predicted"/>
<evidence type="ECO:0000256" key="9">
    <source>
        <dbReference type="SAM" id="Phobius"/>
    </source>
</evidence>
<keyword evidence="7" id="KW-0067">ATP-binding</keyword>
<sequence length="400" mass="43088">MEDGIRYTRGGWRGFAARHRDVLVDVALAMAVLVCSLPPALVGIGAPASWVSAPRWFAVLTAVVAALSMLVRRRTAWPPLVAAVICLAVTGEFLPLTLAAYSMTAHATVRRWERVAAAAAVAYLAISVLARAPLHLLWADAIRAVALVYLPAMIGTWVRGYHTMQAELWLREERAASDERRRLAGELHDTVTHAVTVMVLHAGVIRDSEDRTEVVSLARIIEDKGVRALSELRELLTVVRRGDIPAAAKGVDAIPQLVDDCVATGLRVDLRLDADTLSREAGHACYRIVQEGLNNVRKHAPSSEVRVVCETRGEVTRVSVINGETGDEPRPAGIIFESAGPGYGLEGLKERVALMGGLLAWAPTEEGGFVLTARIPRTRELGYPPPVGRRGPVGSAAGSR</sequence>
<gene>
    <name evidence="11" type="ORF">Pka01_10650</name>
</gene>
<evidence type="ECO:0000256" key="5">
    <source>
        <dbReference type="ARBA" id="ARBA00022741"/>
    </source>
</evidence>
<dbReference type="InterPro" id="IPR050482">
    <property type="entry name" value="Sensor_HK_TwoCompSys"/>
</dbReference>
<keyword evidence="4" id="KW-0808">Transferase</keyword>
<organism evidence="11 12">
    <name type="scientific">Planotetraspora kaengkrachanensis</name>
    <dbReference type="NCBI Taxonomy" id="575193"/>
    <lineage>
        <taxon>Bacteria</taxon>
        <taxon>Bacillati</taxon>
        <taxon>Actinomycetota</taxon>
        <taxon>Actinomycetes</taxon>
        <taxon>Streptosporangiales</taxon>
        <taxon>Streptosporangiaceae</taxon>
        <taxon>Planotetraspora</taxon>
    </lineage>
</organism>
<dbReference type="GO" id="GO:0000155">
    <property type="term" value="F:phosphorelay sensor kinase activity"/>
    <property type="evidence" value="ECO:0007669"/>
    <property type="project" value="InterPro"/>
</dbReference>
<dbReference type="PANTHER" id="PTHR24421:SF10">
    <property type="entry name" value="NITRATE_NITRITE SENSOR PROTEIN NARQ"/>
    <property type="match status" value="1"/>
</dbReference>
<dbReference type="EMBL" id="BONV01000003">
    <property type="protein sequence ID" value="GIG77938.1"/>
    <property type="molecule type" value="Genomic_DNA"/>
</dbReference>
<feature type="transmembrane region" description="Helical" evidence="9">
    <location>
        <begin position="53"/>
        <end position="71"/>
    </location>
</feature>
<dbReference type="RefSeq" id="WP_203881449.1">
    <property type="nucleotide sequence ID" value="NZ_BAABHH010000003.1"/>
</dbReference>
<evidence type="ECO:0000256" key="8">
    <source>
        <dbReference type="ARBA" id="ARBA00023012"/>
    </source>
</evidence>
<comment type="catalytic activity">
    <reaction evidence="1">
        <text>ATP + protein L-histidine = ADP + protein N-phospho-L-histidine.</text>
        <dbReference type="EC" id="2.7.13.3"/>
    </reaction>
</comment>
<keyword evidence="8" id="KW-0902">Two-component regulatory system</keyword>
<feature type="domain" description="Signal transduction histidine kinase subgroup 3 dimerisation and phosphoacceptor" evidence="10">
    <location>
        <begin position="179"/>
        <end position="241"/>
    </location>
</feature>
<evidence type="ECO:0000256" key="6">
    <source>
        <dbReference type="ARBA" id="ARBA00022777"/>
    </source>
</evidence>
<evidence type="ECO:0000256" key="4">
    <source>
        <dbReference type="ARBA" id="ARBA00022679"/>
    </source>
</evidence>
<evidence type="ECO:0000313" key="12">
    <source>
        <dbReference type="Proteomes" id="UP000630097"/>
    </source>
</evidence>
<evidence type="ECO:0000256" key="3">
    <source>
        <dbReference type="ARBA" id="ARBA00022553"/>
    </source>
</evidence>
<dbReference type="EC" id="2.7.13.3" evidence="2"/>
<feature type="transmembrane region" description="Helical" evidence="9">
    <location>
        <begin position="80"/>
        <end position="103"/>
    </location>
</feature>
<keyword evidence="6" id="KW-0418">Kinase</keyword>
<dbReference type="InterPro" id="IPR036890">
    <property type="entry name" value="HATPase_C_sf"/>
</dbReference>
<dbReference type="Gene3D" id="1.20.5.1930">
    <property type="match status" value="1"/>
</dbReference>
<reference evidence="11 12" key="1">
    <citation type="submission" date="2021-01" db="EMBL/GenBank/DDBJ databases">
        <title>Whole genome shotgun sequence of Planotetraspora kaengkrachanensis NBRC 104272.</title>
        <authorList>
            <person name="Komaki H."/>
            <person name="Tamura T."/>
        </authorList>
    </citation>
    <scope>NUCLEOTIDE SEQUENCE [LARGE SCALE GENOMIC DNA]</scope>
    <source>
        <strain evidence="11 12">NBRC 104272</strain>
    </source>
</reference>